<reference evidence="2 4" key="2">
    <citation type="submission" date="2016-08" db="EMBL/GenBank/DDBJ databases">
        <authorList>
            <person name="Varghese N."/>
            <person name="Submissions Spin"/>
        </authorList>
    </citation>
    <scope>NUCLEOTIDE SEQUENCE [LARGE SCALE GENOMIC DNA]</scope>
    <source>
        <strain evidence="2 4">HL-109</strain>
    </source>
</reference>
<sequence length="198" mass="20065">MIASLAPRPSVSTPAAEKAAAPLGGFGLPSQPEPVATKGLSSLAATQAPLIACTGIPDLESPAVMRLGGFDLDFLVDRARQENAFVGRDHAPSVILVHDSGDDALNDLAAKLKDFSGDIVEPGGHVAITGPRGTYSAADLQAAADESGLTILVAEGGRSGATVYRPDADEAEFDPNISVDDGGAMTRCPGPGSIDFGN</sequence>
<dbReference type="EMBL" id="LJSX01000012">
    <property type="protein sequence ID" value="KPQ10876.1"/>
    <property type="molecule type" value="Genomic_DNA"/>
</dbReference>
<dbReference type="Proteomes" id="UP000050497">
    <property type="component" value="Unassembled WGS sequence"/>
</dbReference>
<keyword evidence="4" id="KW-1185">Reference proteome</keyword>
<proteinExistence type="predicted"/>
<comment type="caution">
    <text evidence="1">The sequence shown here is derived from an EMBL/GenBank/DDBJ whole genome shotgun (WGS) entry which is preliminary data.</text>
</comment>
<evidence type="ECO:0000313" key="2">
    <source>
        <dbReference type="EMBL" id="SCC81102.1"/>
    </source>
</evidence>
<name>A0A0P7XTL5_9HYPH</name>
<accession>A0A0P7XTL5</accession>
<reference evidence="1 3" key="1">
    <citation type="submission" date="2015-09" db="EMBL/GenBank/DDBJ databases">
        <title>Identification and resolution of microdiversity through metagenomic sequencing of parallel consortia.</title>
        <authorList>
            <person name="Nelson W.C."/>
            <person name="Romine M.F."/>
            <person name="Lindemann S.R."/>
        </authorList>
    </citation>
    <scope>NUCLEOTIDE SEQUENCE [LARGE SCALE GENOMIC DNA]</scope>
    <source>
        <strain evidence="1">HL-109</strain>
    </source>
</reference>
<evidence type="ECO:0000313" key="1">
    <source>
        <dbReference type="EMBL" id="KPQ10876.1"/>
    </source>
</evidence>
<dbReference type="EMBL" id="FMBM01000002">
    <property type="protein sequence ID" value="SCC81102.1"/>
    <property type="molecule type" value="Genomic_DNA"/>
</dbReference>
<protein>
    <submittedName>
        <fullName evidence="1">Uncharacterized protein</fullName>
    </submittedName>
</protein>
<dbReference type="AlphaFoldDB" id="A0A0P7XTL5"/>
<evidence type="ECO:0000313" key="4">
    <source>
        <dbReference type="Proteomes" id="UP000182800"/>
    </source>
</evidence>
<dbReference type="Proteomes" id="UP000182800">
    <property type="component" value="Unassembled WGS sequence"/>
</dbReference>
<gene>
    <name evidence="2" type="ORF">GA0071312_2032</name>
    <name evidence="1" type="ORF">HLUCCO17_09305</name>
</gene>
<evidence type="ECO:0000313" key="3">
    <source>
        <dbReference type="Proteomes" id="UP000050497"/>
    </source>
</evidence>
<dbReference type="RefSeq" id="WP_131817770.1">
    <property type="nucleotide sequence ID" value="NZ_FMBM01000002.1"/>
</dbReference>
<organism evidence="1 3">
    <name type="scientific">Saliniramus fredricksonii</name>
    <dbReference type="NCBI Taxonomy" id="1653334"/>
    <lineage>
        <taxon>Bacteria</taxon>
        <taxon>Pseudomonadati</taxon>
        <taxon>Pseudomonadota</taxon>
        <taxon>Alphaproteobacteria</taxon>
        <taxon>Hyphomicrobiales</taxon>
        <taxon>Salinarimonadaceae</taxon>
        <taxon>Saliniramus</taxon>
    </lineage>
</organism>